<accession>A0ABW3N3K6</accession>
<evidence type="ECO:0008006" key="4">
    <source>
        <dbReference type="Google" id="ProtNLM"/>
    </source>
</evidence>
<dbReference type="RefSeq" id="WP_386054895.1">
    <property type="nucleotide sequence ID" value="NZ_JBHTKH010000026.1"/>
</dbReference>
<dbReference type="EMBL" id="JBHTKH010000026">
    <property type="protein sequence ID" value="MFD1056767.1"/>
    <property type="molecule type" value="Genomic_DNA"/>
</dbReference>
<comment type="caution">
    <text evidence="2">The sequence shown here is derived from an EMBL/GenBank/DDBJ whole genome shotgun (WGS) entry which is preliminary data.</text>
</comment>
<reference evidence="3" key="1">
    <citation type="journal article" date="2019" name="Int. J. Syst. Evol. Microbiol.">
        <title>The Global Catalogue of Microorganisms (GCM) 10K type strain sequencing project: providing services to taxonomists for standard genome sequencing and annotation.</title>
        <authorList>
            <consortium name="The Broad Institute Genomics Platform"/>
            <consortium name="The Broad Institute Genome Sequencing Center for Infectious Disease"/>
            <person name="Wu L."/>
            <person name="Ma J."/>
        </authorList>
    </citation>
    <scope>NUCLEOTIDE SEQUENCE [LARGE SCALE GENOMIC DNA]</scope>
    <source>
        <strain evidence="3">CCUG 57508</strain>
    </source>
</reference>
<keyword evidence="1" id="KW-0732">Signal</keyword>
<dbReference type="PROSITE" id="PS51257">
    <property type="entry name" value="PROKAR_LIPOPROTEIN"/>
    <property type="match status" value="1"/>
</dbReference>
<sequence>MRTLMGGLVLVLLSGCAAAPDESAPEVGAVGATQEKWNSLHAQDARGHIAPNVAYDRDPKFAVDGDSVHDARFYSAMWTGDPQRLFVIRMREVSGTPSEAAVADALKMLPSDAQFTGPLRVLDVCAVQTLESERLAEAFGASGVEDGGGVAIYLSSGAAADHYDPTSVTDVTIANTFGNTDPAC</sequence>
<feature type="signal peptide" evidence="1">
    <location>
        <begin position="1"/>
        <end position="19"/>
    </location>
</feature>
<dbReference type="Proteomes" id="UP001597046">
    <property type="component" value="Unassembled WGS sequence"/>
</dbReference>
<keyword evidence="3" id="KW-1185">Reference proteome</keyword>
<evidence type="ECO:0000313" key="2">
    <source>
        <dbReference type="EMBL" id="MFD1056767.1"/>
    </source>
</evidence>
<protein>
    <recommendedName>
        <fullName evidence="4">Lipoprotein</fullName>
    </recommendedName>
</protein>
<gene>
    <name evidence="2" type="ORF">ACFQ2V_20870</name>
</gene>
<proteinExistence type="predicted"/>
<evidence type="ECO:0000256" key="1">
    <source>
        <dbReference type="SAM" id="SignalP"/>
    </source>
</evidence>
<organism evidence="2 3">
    <name type="scientific">Terrabacter terrigena</name>
    <dbReference type="NCBI Taxonomy" id="574718"/>
    <lineage>
        <taxon>Bacteria</taxon>
        <taxon>Bacillati</taxon>
        <taxon>Actinomycetota</taxon>
        <taxon>Actinomycetes</taxon>
        <taxon>Micrococcales</taxon>
        <taxon>Intrasporangiaceae</taxon>
        <taxon>Terrabacter</taxon>
    </lineage>
</organism>
<feature type="chain" id="PRO_5046636385" description="Lipoprotein" evidence="1">
    <location>
        <begin position="20"/>
        <end position="184"/>
    </location>
</feature>
<name>A0ABW3N3K6_9MICO</name>
<evidence type="ECO:0000313" key="3">
    <source>
        <dbReference type="Proteomes" id="UP001597046"/>
    </source>
</evidence>